<dbReference type="AlphaFoldDB" id="A0A251UHE1"/>
<reference evidence="1" key="3">
    <citation type="submission" date="2020-06" db="EMBL/GenBank/DDBJ databases">
        <title>Helianthus annuus Genome sequencing and assembly Release 2.</title>
        <authorList>
            <person name="Gouzy J."/>
            <person name="Langlade N."/>
            <person name="Munos S."/>
        </authorList>
    </citation>
    <scope>NUCLEOTIDE SEQUENCE</scope>
    <source>
        <tissue evidence="1">Leaves</tissue>
    </source>
</reference>
<dbReference type="EMBL" id="CM007896">
    <property type="protein sequence ID" value="OTG21721.1"/>
    <property type="molecule type" value="Genomic_DNA"/>
</dbReference>
<accession>A0A251UHE1</accession>
<keyword evidence="3" id="KW-1185">Reference proteome</keyword>
<protein>
    <submittedName>
        <fullName evidence="2">Uncharacterized protein</fullName>
    </submittedName>
</protein>
<dbReference type="Gramene" id="mRNA:HanXRQr2_Chr07g0285771">
    <property type="protein sequence ID" value="mRNA:HanXRQr2_Chr07g0285771"/>
    <property type="gene ID" value="HanXRQr2_Chr07g0285771"/>
</dbReference>
<reference evidence="2" key="2">
    <citation type="submission" date="2017-02" db="EMBL/GenBank/DDBJ databases">
        <title>Sunflower complete genome.</title>
        <authorList>
            <person name="Langlade N."/>
            <person name="Munos S."/>
        </authorList>
    </citation>
    <scope>NUCLEOTIDE SEQUENCE [LARGE SCALE GENOMIC DNA]</scope>
    <source>
        <tissue evidence="2">Leaves</tissue>
    </source>
</reference>
<organism evidence="2 3">
    <name type="scientific">Helianthus annuus</name>
    <name type="common">Common sunflower</name>
    <dbReference type="NCBI Taxonomy" id="4232"/>
    <lineage>
        <taxon>Eukaryota</taxon>
        <taxon>Viridiplantae</taxon>
        <taxon>Streptophyta</taxon>
        <taxon>Embryophyta</taxon>
        <taxon>Tracheophyta</taxon>
        <taxon>Spermatophyta</taxon>
        <taxon>Magnoliopsida</taxon>
        <taxon>eudicotyledons</taxon>
        <taxon>Gunneridae</taxon>
        <taxon>Pentapetalae</taxon>
        <taxon>asterids</taxon>
        <taxon>campanulids</taxon>
        <taxon>Asterales</taxon>
        <taxon>Asteraceae</taxon>
        <taxon>Asteroideae</taxon>
        <taxon>Heliantheae alliance</taxon>
        <taxon>Heliantheae</taxon>
        <taxon>Helianthus</taxon>
    </lineage>
</organism>
<dbReference type="Proteomes" id="UP000215914">
    <property type="component" value="Chromosome 7"/>
</dbReference>
<proteinExistence type="predicted"/>
<evidence type="ECO:0000313" key="2">
    <source>
        <dbReference type="EMBL" id="OTG21721.1"/>
    </source>
</evidence>
<dbReference type="InParanoid" id="A0A251UHE1"/>
<name>A0A251UHE1_HELAN</name>
<reference evidence="1 3" key="1">
    <citation type="journal article" date="2017" name="Nature">
        <title>The sunflower genome provides insights into oil metabolism, flowering and Asterid evolution.</title>
        <authorList>
            <person name="Badouin H."/>
            <person name="Gouzy J."/>
            <person name="Grassa C.J."/>
            <person name="Murat F."/>
            <person name="Staton S.E."/>
            <person name="Cottret L."/>
            <person name="Lelandais-Briere C."/>
            <person name="Owens G.L."/>
            <person name="Carrere S."/>
            <person name="Mayjonade B."/>
            <person name="Legrand L."/>
            <person name="Gill N."/>
            <person name="Kane N.C."/>
            <person name="Bowers J.E."/>
            <person name="Hubner S."/>
            <person name="Bellec A."/>
            <person name="Berard A."/>
            <person name="Berges H."/>
            <person name="Blanchet N."/>
            <person name="Boniface M.C."/>
            <person name="Brunel D."/>
            <person name="Catrice O."/>
            <person name="Chaidir N."/>
            <person name="Claudel C."/>
            <person name="Donnadieu C."/>
            <person name="Faraut T."/>
            <person name="Fievet G."/>
            <person name="Helmstetter N."/>
            <person name="King M."/>
            <person name="Knapp S.J."/>
            <person name="Lai Z."/>
            <person name="Le Paslier M.C."/>
            <person name="Lippi Y."/>
            <person name="Lorenzon L."/>
            <person name="Mandel J.R."/>
            <person name="Marage G."/>
            <person name="Marchand G."/>
            <person name="Marquand E."/>
            <person name="Bret-Mestries E."/>
            <person name="Morien E."/>
            <person name="Nambeesan S."/>
            <person name="Nguyen T."/>
            <person name="Pegot-Espagnet P."/>
            <person name="Pouilly N."/>
            <person name="Raftis F."/>
            <person name="Sallet E."/>
            <person name="Schiex T."/>
            <person name="Thomas J."/>
            <person name="Vandecasteele C."/>
            <person name="Vares D."/>
            <person name="Vear F."/>
            <person name="Vautrin S."/>
            <person name="Crespi M."/>
            <person name="Mangin B."/>
            <person name="Burke J.M."/>
            <person name="Salse J."/>
            <person name="Munos S."/>
            <person name="Vincourt P."/>
            <person name="Rieseberg L.H."/>
            <person name="Langlade N.B."/>
        </authorList>
    </citation>
    <scope>NUCLEOTIDE SEQUENCE [LARGE SCALE GENOMIC DNA]</scope>
    <source>
        <strain evidence="3">cv. SF193</strain>
        <tissue evidence="1">Leaves</tissue>
    </source>
</reference>
<gene>
    <name evidence="2" type="ORF">HannXRQ_Chr07g0207211</name>
    <name evidence="1" type="ORF">HanXRQr2_Chr07g0285771</name>
</gene>
<evidence type="ECO:0000313" key="3">
    <source>
        <dbReference type="Proteomes" id="UP000215914"/>
    </source>
</evidence>
<dbReference type="EMBL" id="MNCJ02000322">
    <property type="protein sequence ID" value="KAF5797855.1"/>
    <property type="molecule type" value="Genomic_DNA"/>
</dbReference>
<evidence type="ECO:0000313" key="1">
    <source>
        <dbReference type="EMBL" id="KAF5797855.1"/>
    </source>
</evidence>
<sequence>MMFCRLHERGAEDDRSFLRTEFLPPWQPYRFYKSGRKREFGATLFNFSATFGHGCQESGNTMKIGDLEFCRVHLISDNHTNLHVPKSSWSVPFKPRVLLRLKLLTSREATP</sequence>